<gene>
    <name evidence="2" type="ORF">ACFSCY_04245</name>
</gene>
<proteinExistence type="predicted"/>
<dbReference type="RefSeq" id="WP_343969846.1">
    <property type="nucleotide sequence ID" value="NZ_BAAAJG010000001.1"/>
</dbReference>
<sequence>MTGNLAERQAALVAALVAGGPLPPGFDPVRLAATRRALLRKRAADAARLWPLLAGSLGADWPRVFAAHQDGHEPVGALRDGWDVAVALRECGELAASAAAELAGREATMRYDGRGAPRRRSLAGRAMAALRRR</sequence>
<evidence type="ECO:0000313" key="3">
    <source>
        <dbReference type="Proteomes" id="UP001597145"/>
    </source>
</evidence>
<dbReference type="InterPro" id="IPR058711">
    <property type="entry name" value="SCO6045-like_C"/>
</dbReference>
<name>A0ABW4FFA7_9PSEU</name>
<keyword evidence="3" id="KW-1185">Reference proteome</keyword>
<accession>A0ABW4FFA7</accession>
<comment type="caution">
    <text evidence="2">The sequence shown here is derived from an EMBL/GenBank/DDBJ whole genome shotgun (WGS) entry which is preliminary data.</text>
</comment>
<reference evidence="3" key="1">
    <citation type="journal article" date="2019" name="Int. J. Syst. Evol. Microbiol.">
        <title>The Global Catalogue of Microorganisms (GCM) 10K type strain sequencing project: providing services to taxonomists for standard genome sequencing and annotation.</title>
        <authorList>
            <consortium name="The Broad Institute Genomics Platform"/>
            <consortium name="The Broad Institute Genome Sequencing Center for Infectious Disease"/>
            <person name="Wu L."/>
            <person name="Ma J."/>
        </authorList>
    </citation>
    <scope>NUCLEOTIDE SEQUENCE [LARGE SCALE GENOMIC DNA]</scope>
    <source>
        <strain evidence="3">JCM 12165</strain>
    </source>
</reference>
<evidence type="ECO:0000313" key="2">
    <source>
        <dbReference type="EMBL" id="MFD1528644.1"/>
    </source>
</evidence>
<dbReference type="Pfam" id="PF26136">
    <property type="entry name" value="SCO6045_C"/>
    <property type="match status" value="1"/>
</dbReference>
<evidence type="ECO:0000259" key="1">
    <source>
        <dbReference type="Pfam" id="PF26136"/>
    </source>
</evidence>
<protein>
    <recommendedName>
        <fullName evidence="1">SCO6045-like C-terminal domain-containing protein</fullName>
    </recommendedName>
</protein>
<feature type="domain" description="SCO6045-like C-terminal" evidence="1">
    <location>
        <begin position="6"/>
        <end position="89"/>
    </location>
</feature>
<dbReference type="Proteomes" id="UP001597145">
    <property type="component" value="Unassembled WGS sequence"/>
</dbReference>
<organism evidence="2 3">
    <name type="scientific">Pseudonocardia aurantiaca</name>
    <dbReference type="NCBI Taxonomy" id="75290"/>
    <lineage>
        <taxon>Bacteria</taxon>
        <taxon>Bacillati</taxon>
        <taxon>Actinomycetota</taxon>
        <taxon>Actinomycetes</taxon>
        <taxon>Pseudonocardiales</taxon>
        <taxon>Pseudonocardiaceae</taxon>
        <taxon>Pseudonocardia</taxon>
    </lineage>
</organism>
<dbReference type="EMBL" id="JBHUCP010000003">
    <property type="protein sequence ID" value="MFD1528644.1"/>
    <property type="molecule type" value="Genomic_DNA"/>
</dbReference>